<dbReference type="AlphaFoldDB" id="A0A7W3FK08"/>
<accession>A0A7W3FK08</accession>
<evidence type="ECO:0000256" key="8">
    <source>
        <dbReference type="ARBA" id="ARBA00022989"/>
    </source>
</evidence>
<dbReference type="SMART" id="SM00388">
    <property type="entry name" value="HisKA"/>
    <property type="match status" value="1"/>
</dbReference>
<dbReference type="CDD" id="cd00082">
    <property type="entry name" value="HisKA"/>
    <property type="match status" value="1"/>
</dbReference>
<protein>
    <recommendedName>
        <fullName evidence="3">histidine kinase</fullName>
        <ecNumber evidence="3">2.7.13.3</ecNumber>
    </recommendedName>
</protein>
<feature type="domain" description="Histidine kinase" evidence="11">
    <location>
        <begin position="251"/>
        <end position="464"/>
    </location>
</feature>
<name>A0A7W3FK08_9GAMM</name>
<evidence type="ECO:0000256" key="1">
    <source>
        <dbReference type="ARBA" id="ARBA00000085"/>
    </source>
</evidence>
<dbReference type="InterPro" id="IPR003594">
    <property type="entry name" value="HATPase_dom"/>
</dbReference>
<dbReference type="EMBL" id="JACGXS010000001">
    <property type="protein sequence ID" value="MBA8680981.1"/>
    <property type="molecule type" value="Genomic_DNA"/>
</dbReference>
<evidence type="ECO:0000256" key="5">
    <source>
        <dbReference type="ARBA" id="ARBA00022679"/>
    </source>
</evidence>
<sequence length="471" mass="50808">MVEAPYSLRGVLLRRLWLPLLVLLLASAIGSFMLARHYAEQVYDRWLLDSAMSLAQLVEVRGERVRMDISPAVSRMFTWDTVDRIYGEVTQADGTRLYGTGVLPGDTTMPVGDSGNRPARTYYDAVMDDRPVRVVQVALTPAGATAPIIIRVAETRTKRLRLEQRLLLASIPLQGTILLLAAWLAWSGTGAAARHTNRAARRLASAPLDALTPLDPHEAVPRELWPAVDAFNQLVSRLSAMQDAQHRFISNAAHQLRTPLAGLQIELESALREQDPAAQRDALAGLLHGLTRLRHLTHQLLILSRSEDSAGAMLAMRPVDIAELARNALERLMDRAVIAGVDLGYEGPDAGVMVMGEPQLLREAIANLVDNALRYGAREGVVTASVETTGEEIRLSVNDNGPGIAPPLRARVTERFWRGDASGDGCGLGLAIVAEIAGRHGASLAIGTSPLGGTQVSLGFPSAKDTDGVGR</sequence>
<dbReference type="PANTHER" id="PTHR45436:SF1">
    <property type="entry name" value="SENSOR PROTEIN QSEC"/>
    <property type="match status" value="1"/>
</dbReference>
<dbReference type="InterPro" id="IPR036890">
    <property type="entry name" value="HATPase_C_sf"/>
</dbReference>
<dbReference type="RefSeq" id="WP_182338162.1">
    <property type="nucleotide sequence ID" value="NZ_JACGXS010000001.1"/>
</dbReference>
<gene>
    <name evidence="12" type="ORF">H4O11_04075</name>
</gene>
<comment type="subcellular location">
    <subcellularLocation>
        <location evidence="2">Membrane</location>
    </subcellularLocation>
</comment>
<dbReference type="InterPro" id="IPR050428">
    <property type="entry name" value="TCS_sensor_his_kinase"/>
</dbReference>
<dbReference type="SUPFAM" id="SSF47384">
    <property type="entry name" value="Homodimeric domain of signal transducing histidine kinase"/>
    <property type="match status" value="1"/>
</dbReference>
<keyword evidence="8 10" id="KW-1133">Transmembrane helix</keyword>
<dbReference type="Gene3D" id="1.10.287.130">
    <property type="match status" value="1"/>
</dbReference>
<keyword evidence="7 12" id="KW-0418">Kinase</keyword>
<dbReference type="InterPro" id="IPR013727">
    <property type="entry name" value="2CSK_N"/>
</dbReference>
<evidence type="ECO:0000256" key="3">
    <source>
        <dbReference type="ARBA" id="ARBA00012438"/>
    </source>
</evidence>
<dbReference type="CDD" id="cd00075">
    <property type="entry name" value="HATPase"/>
    <property type="match status" value="1"/>
</dbReference>
<dbReference type="InterPro" id="IPR036097">
    <property type="entry name" value="HisK_dim/P_sf"/>
</dbReference>
<evidence type="ECO:0000313" key="12">
    <source>
        <dbReference type="EMBL" id="MBA8680981.1"/>
    </source>
</evidence>
<evidence type="ECO:0000256" key="4">
    <source>
        <dbReference type="ARBA" id="ARBA00022553"/>
    </source>
</evidence>
<proteinExistence type="predicted"/>
<evidence type="ECO:0000256" key="9">
    <source>
        <dbReference type="ARBA" id="ARBA00023136"/>
    </source>
</evidence>
<dbReference type="Pfam" id="PF00512">
    <property type="entry name" value="HisKA"/>
    <property type="match status" value="1"/>
</dbReference>
<evidence type="ECO:0000256" key="6">
    <source>
        <dbReference type="ARBA" id="ARBA00022692"/>
    </source>
</evidence>
<evidence type="ECO:0000256" key="7">
    <source>
        <dbReference type="ARBA" id="ARBA00022777"/>
    </source>
</evidence>
<dbReference type="InterPro" id="IPR005467">
    <property type="entry name" value="His_kinase_dom"/>
</dbReference>
<comment type="caution">
    <text evidence="12">The sequence shown here is derived from an EMBL/GenBank/DDBJ whole genome shotgun (WGS) entry which is preliminary data.</text>
</comment>
<evidence type="ECO:0000256" key="2">
    <source>
        <dbReference type="ARBA" id="ARBA00004370"/>
    </source>
</evidence>
<dbReference type="PROSITE" id="PS50109">
    <property type="entry name" value="HIS_KIN"/>
    <property type="match status" value="1"/>
</dbReference>
<evidence type="ECO:0000256" key="10">
    <source>
        <dbReference type="SAM" id="Phobius"/>
    </source>
</evidence>
<dbReference type="SMART" id="SM00387">
    <property type="entry name" value="HATPase_c"/>
    <property type="match status" value="1"/>
</dbReference>
<evidence type="ECO:0000259" key="11">
    <source>
        <dbReference type="PROSITE" id="PS50109"/>
    </source>
</evidence>
<keyword evidence="5" id="KW-0808">Transferase</keyword>
<feature type="transmembrane region" description="Helical" evidence="10">
    <location>
        <begin position="166"/>
        <end position="186"/>
    </location>
</feature>
<dbReference type="Pfam" id="PF02518">
    <property type="entry name" value="HATPase_c"/>
    <property type="match status" value="1"/>
</dbReference>
<dbReference type="Proteomes" id="UP000547058">
    <property type="component" value="Unassembled WGS sequence"/>
</dbReference>
<dbReference type="GO" id="GO:0005886">
    <property type="term" value="C:plasma membrane"/>
    <property type="evidence" value="ECO:0007669"/>
    <property type="project" value="TreeGrafter"/>
</dbReference>
<keyword evidence="9 10" id="KW-0472">Membrane</keyword>
<organism evidence="12 13">
    <name type="scientific">Stenotrophomonas tumulicola</name>
    <dbReference type="NCBI Taxonomy" id="1685415"/>
    <lineage>
        <taxon>Bacteria</taxon>
        <taxon>Pseudomonadati</taxon>
        <taxon>Pseudomonadota</taxon>
        <taxon>Gammaproteobacteria</taxon>
        <taxon>Lysobacterales</taxon>
        <taxon>Lysobacteraceae</taxon>
        <taxon>Stenotrophomonas</taxon>
    </lineage>
</organism>
<dbReference type="EC" id="2.7.13.3" evidence="3"/>
<dbReference type="InterPro" id="IPR004358">
    <property type="entry name" value="Sig_transdc_His_kin-like_C"/>
</dbReference>
<dbReference type="SUPFAM" id="SSF55874">
    <property type="entry name" value="ATPase domain of HSP90 chaperone/DNA topoisomerase II/histidine kinase"/>
    <property type="match status" value="1"/>
</dbReference>
<feature type="transmembrane region" description="Helical" evidence="10">
    <location>
        <begin position="16"/>
        <end position="35"/>
    </location>
</feature>
<keyword evidence="13" id="KW-1185">Reference proteome</keyword>
<comment type="catalytic activity">
    <reaction evidence="1">
        <text>ATP + protein L-histidine = ADP + protein N-phospho-L-histidine.</text>
        <dbReference type="EC" id="2.7.13.3"/>
    </reaction>
</comment>
<evidence type="ECO:0000313" key="13">
    <source>
        <dbReference type="Proteomes" id="UP000547058"/>
    </source>
</evidence>
<dbReference type="PRINTS" id="PR00344">
    <property type="entry name" value="BCTRLSENSOR"/>
</dbReference>
<dbReference type="GO" id="GO:0000155">
    <property type="term" value="F:phosphorelay sensor kinase activity"/>
    <property type="evidence" value="ECO:0007669"/>
    <property type="project" value="InterPro"/>
</dbReference>
<dbReference type="Gene3D" id="3.30.565.10">
    <property type="entry name" value="Histidine kinase-like ATPase, C-terminal domain"/>
    <property type="match status" value="1"/>
</dbReference>
<keyword evidence="6 10" id="KW-0812">Transmembrane</keyword>
<dbReference type="InterPro" id="IPR003661">
    <property type="entry name" value="HisK_dim/P_dom"/>
</dbReference>
<dbReference type="Pfam" id="PF08521">
    <property type="entry name" value="2CSK_N"/>
    <property type="match status" value="1"/>
</dbReference>
<reference evidence="12 13" key="1">
    <citation type="submission" date="2020-08" db="EMBL/GenBank/DDBJ databases">
        <title>Stenotrophomonas tumulicola JCM 30961.</title>
        <authorList>
            <person name="Deng Y."/>
        </authorList>
    </citation>
    <scope>NUCLEOTIDE SEQUENCE [LARGE SCALE GENOMIC DNA]</scope>
    <source>
        <strain evidence="12 13">JCM 30961</strain>
    </source>
</reference>
<dbReference type="PANTHER" id="PTHR45436">
    <property type="entry name" value="SENSOR HISTIDINE KINASE YKOH"/>
    <property type="match status" value="1"/>
</dbReference>
<keyword evidence="4" id="KW-0597">Phosphoprotein</keyword>